<feature type="transmembrane region" description="Helical" evidence="1">
    <location>
        <begin position="114"/>
        <end position="135"/>
    </location>
</feature>
<dbReference type="AlphaFoldDB" id="A0A1H1R3N3"/>
<keyword evidence="1" id="KW-0472">Membrane</keyword>
<sequence length="409" mass="44948">MPSPTGPLIRAIRPRDPDEQHRVATPLELLTDLCFVVAVAQTSVQLHHAFVEGEIAHGLIGFAMAFMAIWWTWLNFTWFASAYDNDDVIYRLLTILQIVGSLIIAAGVEAMFDGHFTIAVIGYIVMRVALVAQWLRAARQDPGRAITCRRYAVGIIAVQVLWVIFLFLPSQAAIPVWVLIMLCEFAVPVFAERRVPTTWHPHHVAERYSLFFIIVLGEVILSTMTSIQQVLAAPEQGGHGGEAGQEVQSWTFEHPEVLIVATSGVAIVFSLWWLYFSRSAAATLIRFRMTGSGQSYLWGYGHYLIFASAAAIGAGLGARVDYWNHEGEVSALGSAALITGAVAILMTALWVLHLRFHDASWRTVVPFAVAVVAVLGSTFTPVPELITAVICIVLLIIEVRFAGLVNTAE</sequence>
<dbReference type="Pfam" id="PF06772">
    <property type="entry name" value="LtrA"/>
    <property type="match status" value="1"/>
</dbReference>
<dbReference type="Proteomes" id="UP000199103">
    <property type="component" value="Chromosome I"/>
</dbReference>
<evidence type="ECO:0000256" key="1">
    <source>
        <dbReference type="SAM" id="Phobius"/>
    </source>
</evidence>
<dbReference type="RefSeq" id="WP_091522282.1">
    <property type="nucleotide sequence ID" value="NZ_LT629772.1"/>
</dbReference>
<dbReference type="STRING" id="630515.SAMN04489812_1491"/>
<accession>A0A1H1R3N3</accession>
<feature type="transmembrane region" description="Helical" evidence="1">
    <location>
        <begin position="147"/>
        <end position="168"/>
    </location>
</feature>
<keyword evidence="1" id="KW-1133">Transmembrane helix</keyword>
<organism evidence="2 3">
    <name type="scientific">Microlunatus soli</name>
    <dbReference type="NCBI Taxonomy" id="630515"/>
    <lineage>
        <taxon>Bacteria</taxon>
        <taxon>Bacillati</taxon>
        <taxon>Actinomycetota</taxon>
        <taxon>Actinomycetes</taxon>
        <taxon>Propionibacteriales</taxon>
        <taxon>Propionibacteriaceae</taxon>
        <taxon>Microlunatus</taxon>
    </lineage>
</organism>
<feature type="transmembrane region" description="Helical" evidence="1">
    <location>
        <begin position="297"/>
        <end position="318"/>
    </location>
</feature>
<dbReference type="InterPro" id="IPR010640">
    <property type="entry name" value="Low_temperature_requirement_A"/>
</dbReference>
<feature type="transmembrane region" description="Helical" evidence="1">
    <location>
        <begin position="211"/>
        <end position="231"/>
    </location>
</feature>
<feature type="transmembrane region" description="Helical" evidence="1">
    <location>
        <begin position="257"/>
        <end position="276"/>
    </location>
</feature>
<feature type="transmembrane region" description="Helical" evidence="1">
    <location>
        <begin position="330"/>
        <end position="352"/>
    </location>
</feature>
<protein>
    <submittedName>
        <fullName evidence="2">Low temperature requirement protein LtrA</fullName>
    </submittedName>
</protein>
<proteinExistence type="predicted"/>
<reference evidence="2 3" key="1">
    <citation type="submission" date="2016-10" db="EMBL/GenBank/DDBJ databases">
        <authorList>
            <person name="de Groot N.N."/>
        </authorList>
    </citation>
    <scope>NUCLEOTIDE SEQUENCE [LARGE SCALE GENOMIC DNA]</scope>
    <source>
        <strain evidence="2 3">DSM 21800</strain>
    </source>
</reference>
<keyword evidence="3" id="KW-1185">Reference proteome</keyword>
<evidence type="ECO:0000313" key="3">
    <source>
        <dbReference type="Proteomes" id="UP000199103"/>
    </source>
</evidence>
<dbReference type="PANTHER" id="PTHR36840">
    <property type="entry name" value="BLL5714 PROTEIN"/>
    <property type="match status" value="1"/>
</dbReference>
<dbReference type="EMBL" id="LT629772">
    <property type="protein sequence ID" value="SDS30165.1"/>
    <property type="molecule type" value="Genomic_DNA"/>
</dbReference>
<name>A0A1H1R3N3_9ACTN</name>
<dbReference type="PANTHER" id="PTHR36840:SF1">
    <property type="entry name" value="BLL5714 PROTEIN"/>
    <property type="match status" value="1"/>
</dbReference>
<gene>
    <name evidence="2" type="ORF">SAMN04489812_1491</name>
</gene>
<feature type="transmembrane region" description="Helical" evidence="1">
    <location>
        <begin position="174"/>
        <end position="191"/>
    </location>
</feature>
<feature type="transmembrane region" description="Helical" evidence="1">
    <location>
        <begin position="55"/>
        <end position="76"/>
    </location>
</feature>
<feature type="transmembrane region" description="Helical" evidence="1">
    <location>
        <begin position="88"/>
        <end position="108"/>
    </location>
</feature>
<evidence type="ECO:0000313" key="2">
    <source>
        <dbReference type="EMBL" id="SDS30165.1"/>
    </source>
</evidence>
<feature type="transmembrane region" description="Helical" evidence="1">
    <location>
        <begin position="359"/>
        <end position="379"/>
    </location>
</feature>
<keyword evidence="1" id="KW-0812">Transmembrane</keyword>
<feature type="transmembrane region" description="Helical" evidence="1">
    <location>
        <begin position="385"/>
        <end position="405"/>
    </location>
</feature>
<dbReference type="OrthoDB" id="3722493at2"/>